<feature type="compositionally biased region" description="Acidic residues" evidence="1">
    <location>
        <begin position="238"/>
        <end position="250"/>
    </location>
</feature>
<proteinExistence type="predicted"/>
<evidence type="ECO:0000256" key="1">
    <source>
        <dbReference type="SAM" id="MobiDB-lite"/>
    </source>
</evidence>
<feature type="region of interest" description="Disordered" evidence="1">
    <location>
        <begin position="512"/>
        <end position="551"/>
    </location>
</feature>
<feature type="compositionally biased region" description="Basic residues" evidence="1">
    <location>
        <begin position="8"/>
        <end position="17"/>
    </location>
</feature>
<feature type="compositionally biased region" description="Basic residues" evidence="1">
    <location>
        <begin position="92"/>
        <end position="102"/>
    </location>
</feature>
<feature type="region of interest" description="Disordered" evidence="1">
    <location>
        <begin position="235"/>
        <end position="318"/>
    </location>
</feature>
<feature type="compositionally biased region" description="Basic residues" evidence="1">
    <location>
        <begin position="542"/>
        <end position="551"/>
    </location>
</feature>
<evidence type="ECO:0000313" key="3">
    <source>
        <dbReference type="Proteomes" id="UP000186303"/>
    </source>
</evidence>
<organism evidence="2 3">
    <name type="scientific">Malassezia sympodialis (strain ATCC 42132)</name>
    <name type="common">Atopic eczema-associated yeast</name>
    <dbReference type="NCBI Taxonomy" id="1230383"/>
    <lineage>
        <taxon>Eukaryota</taxon>
        <taxon>Fungi</taxon>
        <taxon>Dikarya</taxon>
        <taxon>Basidiomycota</taxon>
        <taxon>Ustilaginomycotina</taxon>
        <taxon>Malasseziomycetes</taxon>
        <taxon>Malasseziales</taxon>
        <taxon>Malasseziaceae</taxon>
        <taxon>Malassezia</taxon>
    </lineage>
</organism>
<evidence type="ECO:0000313" key="2">
    <source>
        <dbReference type="EMBL" id="SHO78517.1"/>
    </source>
</evidence>
<dbReference type="OrthoDB" id="3351982at2759"/>
<keyword evidence="3" id="KW-1185">Reference proteome</keyword>
<dbReference type="VEuPathDB" id="FungiDB:MSYG_2864"/>
<feature type="compositionally biased region" description="Basic and acidic residues" evidence="1">
    <location>
        <begin position="144"/>
        <end position="162"/>
    </location>
</feature>
<feature type="compositionally biased region" description="Low complexity" evidence="1">
    <location>
        <begin position="18"/>
        <end position="29"/>
    </location>
</feature>
<feature type="compositionally biased region" description="Low complexity" evidence="1">
    <location>
        <begin position="301"/>
        <end position="314"/>
    </location>
</feature>
<feature type="region of interest" description="Disordered" evidence="1">
    <location>
        <begin position="1"/>
        <end position="206"/>
    </location>
</feature>
<dbReference type="OMA" id="HESCTND"/>
<feature type="compositionally biased region" description="Basic and acidic residues" evidence="1">
    <location>
        <begin position="108"/>
        <end position="117"/>
    </location>
</feature>
<feature type="compositionally biased region" description="Basic and acidic residues" evidence="1">
    <location>
        <begin position="251"/>
        <end position="272"/>
    </location>
</feature>
<dbReference type="EMBL" id="LT671824">
    <property type="protein sequence ID" value="SHO78517.1"/>
    <property type="molecule type" value="Genomic_DNA"/>
</dbReference>
<feature type="compositionally biased region" description="Acidic residues" evidence="1">
    <location>
        <begin position="189"/>
        <end position="204"/>
    </location>
</feature>
<accession>A0A1M8A861</accession>
<sequence>MDMEVPRRAPRSRKLPSRLRSPSPKPLSAQRPEIARAASPVAITDHAPNPDAQEGEQATGPGKRHRRPSSMYKPPEALTADVKRASPVAMHAKPKSAARPHPKPLSLVKKEGDEVRTPTRITLRVPPQSASAVDDVHTPATFTRRGERMTEPIRKKATRADNETGIMSPKPVRTASGVWRMSTTLFPNQDEEDEDEDDLDEEGAGEVARNTLQLDLAERAWSIAMSDTPKPILHVDEQDLCADSDGDEDDFHQTMLHDDELDMLTRADSPKDSDEDAPLTDGHVTTPASCGAKDSPVEARSCSPALSNSASSPPMEGRKDPVFSHALPVPHVLTNDLSVHAGSITLSLPFDLTQPTSHTNISTGVGDSVSSPILDAHGETPLTPVHSHTVSSPDEDEEKERLCSLVPPTLPSDLSQVKPIMAPSLSSSSPLSNIDEGSEQTLLDTAFETGEPAAVSQETAHKDAWINAGPSLHMSLDDTDMDPFLGAPEKMFALTDLDRAWNLAIDCDADSAEAPKRPRSVLTHGKRPRSADGSYTSQSRTRMSRLRSRAL</sequence>
<name>A0A1M8A861_MALS4</name>
<gene>
    <name evidence="2" type="ORF">MSYG_2864</name>
</gene>
<dbReference type="AlphaFoldDB" id="A0A1M8A861"/>
<protein>
    <submittedName>
        <fullName evidence="2">Uncharacterized protein</fullName>
    </submittedName>
</protein>
<reference evidence="3" key="1">
    <citation type="journal article" date="2017" name="Nucleic Acids Res.">
        <title>Proteogenomics produces comprehensive and highly accurate protein-coding gene annotation in a complete genome assembly of Malassezia sympodialis.</title>
        <authorList>
            <person name="Zhu Y."/>
            <person name="Engstroem P.G."/>
            <person name="Tellgren-Roth C."/>
            <person name="Baudo C.D."/>
            <person name="Kennell J.C."/>
            <person name="Sun S."/>
            <person name="Billmyre R.B."/>
            <person name="Schroeder M.S."/>
            <person name="Andersson A."/>
            <person name="Holm T."/>
            <person name="Sigurgeirsson B."/>
            <person name="Wu G."/>
            <person name="Sankaranarayanan S.R."/>
            <person name="Siddharthan R."/>
            <person name="Sanyal K."/>
            <person name="Lundeberg J."/>
            <person name="Nystedt B."/>
            <person name="Boekhout T."/>
            <person name="Dawson T.L. Jr."/>
            <person name="Heitman J."/>
            <person name="Scheynius A."/>
            <person name="Lehtioe J."/>
        </authorList>
    </citation>
    <scope>NUCLEOTIDE SEQUENCE [LARGE SCALE GENOMIC DNA]</scope>
    <source>
        <strain evidence="3">ATCC 42132</strain>
    </source>
</reference>
<dbReference type="Proteomes" id="UP000186303">
    <property type="component" value="Chromosome 4"/>
</dbReference>